<dbReference type="SUPFAM" id="SSF53850">
    <property type="entry name" value="Periplasmic binding protein-like II"/>
    <property type="match status" value="1"/>
</dbReference>
<dbReference type="PIRSF" id="PIRSF017082">
    <property type="entry name" value="YflP"/>
    <property type="match status" value="1"/>
</dbReference>
<proteinExistence type="inferred from homology"/>
<dbReference type="Gene3D" id="3.40.190.150">
    <property type="entry name" value="Bordetella uptake gene, domain 1"/>
    <property type="match status" value="1"/>
</dbReference>
<evidence type="ECO:0008006" key="5">
    <source>
        <dbReference type="Google" id="ProtNLM"/>
    </source>
</evidence>
<comment type="caution">
    <text evidence="3">The sequence shown here is derived from an EMBL/GenBank/DDBJ whole genome shotgun (WGS) entry which is preliminary data.</text>
</comment>
<comment type="similarity">
    <text evidence="1">Belongs to the UPF0065 (bug) family.</text>
</comment>
<evidence type="ECO:0000313" key="4">
    <source>
        <dbReference type="Proteomes" id="UP000005808"/>
    </source>
</evidence>
<dbReference type="EMBL" id="AHJE01000121">
    <property type="protein sequence ID" value="EHP38532.1"/>
    <property type="molecule type" value="Genomic_DNA"/>
</dbReference>
<feature type="chain" id="PRO_5003554508" description="Extra-cytoplasmic solute receptor" evidence="2">
    <location>
        <begin position="24"/>
        <end position="326"/>
    </location>
</feature>
<dbReference type="CDD" id="cd13578">
    <property type="entry name" value="PBP2_Bug27"/>
    <property type="match status" value="1"/>
</dbReference>
<sequence length="326" mass="33860">MDRRAFARALATLAAAGALPALAADPVLPKGPIRVVVGFPPGGGTDVIARIITNKLGALWGVPVVVDNKAGAAGLIAASEVAKAAPDGNTLMLGHINALGIAPGLHARLNYSAERDFTAIALVGKTPQVLVASRTQPVKTVQALIDLARKTPSQVTFGSAGSGSAQHLALALFEQRSGISVLHVPYKGSAPLATDLLGGHVQFAFEGMTTATPFIKEEKMIAIAQTGNKRVKSFPNVPTVAESGFPGFDASIWFGLVGPAGLPPPMVARINADVNKVLAMPEVAARLEEFGAEDGGGSPERFAEFMRIERAKWAKLIKDKKITAQG</sequence>
<evidence type="ECO:0000256" key="2">
    <source>
        <dbReference type="SAM" id="SignalP"/>
    </source>
</evidence>
<evidence type="ECO:0000256" key="1">
    <source>
        <dbReference type="ARBA" id="ARBA00006987"/>
    </source>
</evidence>
<dbReference type="Pfam" id="PF03401">
    <property type="entry name" value="TctC"/>
    <property type="match status" value="1"/>
</dbReference>
<dbReference type="PANTHER" id="PTHR42928">
    <property type="entry name" value="TRICARBOXYLATE-BINDING PROTEIN"/>
    <property type="match status" value="1"/>
</dbReference>
<protein>
    <recommendedName>
        <fullName evidence="5">Extra-cytoplasmic solute receptor</fullName>
    </recommendedName>
</protein>
<accession>H1SG46</accession>
<feature type="signal peptide" evidence="2">
    <location>
        <begin position="1"/>
        <end position="23"/>
    </location>
</feature>
<evidence type="ECO:0000313" key="3">
    <source>
        <dbReference type="EMBL" id="EHP38532.1"/>
    </source>
</evidence>
<organism evidence="3 4">
    <name type="scientific">Cupriavidus basilensis OR16</name>
    <dbReference type="NCBI Taxonomy" id="1127483"/>
    <lineage>
        <taxon>Bacteria</taxon>
        <taxon>Pseudomonadati</taxon>
        <taxon>Pseudomonadota</taxon>
        <taxon>Betaproteobacteria</taxon>
        <taxon>Burkholderiales</taxon>
        <taxon>Burkholderiaceae</taxon>
        <taxon>Cupriavidus</taxon>
    </lineage>
</organism>
<dbReference type="InterPro" id="IPR005064">
    <property type="entry name" value="BUG"/>
</dbReference>
<dbReference type="RefSeq" id="WP_006163323.1">
    <property type="nucleotide sequence ID" value="NZ_AHJE01000121.1"/>
</dbReference>
<name>H1SG46_9BURK</name>
<dbReference type="Gene3D" id="3.40.190.10">
    <property type="entry name" value="Periplasmic binding protein-like II"/>
    <property type="match status" value="1"/>
</dbReference>
<dbReference type="PANTHER" id="PTHR42928:SF5">
    <property type="entry name" value="BLR1237 PROTEIN"/>
    <property type="match status" value="1"/>
</dbReference>
<dbReference type="AlphaFoldDB" id="H1SG46"/>
<dbReference type="PATRIC" id="fig|1127483.3.peg.7327"/>
<gene>
    <name evidence="3" type="ORF">OR16_36745</name>
</gene>
<keyword evidence="2" id="KW-0732">Signal</keyword>
<reference evidence="3 4" key="1">
    <citation type="journal article" date="2012" name="J. Bacteriol.">
        <title>De Novo Genome Project of Cupriavidus basilensis OR16.</title>
        <authorList>
            <person name="Cserhati M."/>
            <person name="Kriszt B."/>
            <person name="Szoboszlay S."/>
            <person name="Toth A."/>
            <person name="Szabo I."/>
            <person name="Tancsics A."/>
            <person name="Nagy I."/>
            <person name="Horvath B."/>
            <person name="Nagy I."/>
            <person name="Kukolya J."/>
        </authorList>
    </citation>
    <scope>NUCLEOTIDE SEQUENCE [LARGE SCALE GENOMIC DNA]</scope>
    <source>
        <strain evidence="3 4">OR16</strain>
    </source>
</reference>
<dbReference type="Proteomes" id="UP000005808">
    <property type="component" value="Unassembled WGS sequence"/>
</dbReference>
<dbReference type="InterPro" id="IPR042100">
    <property type="entry name" value="Bug_dom1"/>
</dbReference>